<feature type="transmembrane region" description="Helical" evidence="5">
    <location>
        <begin position="192"/>
        <end position="213"/>
    </location>
</feature>
<evidence type="ECO:0000259" key="6">
    <source>
        <dbReference type="Pfam" id="PF01694"/>
    </source>
</evidence>
<dbReference type="Proteomes" id="UP000307517">
    <property type="component" value="Unassembled WGS sequence"/>
</dbReference>
<dbReference type="InterPro" id="IPR035952">
    <property type="entry name" value="Rhomboid-like_sf"/>
</dbReference>
<feature type="domain" description="Peptidase S54 rhomboid" evidence="6">
    <location>
        <begin position="58"/>
        <end position="211"/>
    </location>
</feature>
<evidence type="ECO:0000313" key="8">
    <source>
        <dbReference type="EMBL" id="NZA04567.1"/>
    </source>
</evidence>
<reference evidence="10 13" key="2">
    <citation type="submission" date="2017-12" db="EMBL/GenBank/DDBJ databases">
        <title>Phylogenetic diversity of female urinary microbiome.</title>
        <authorList>
            <person name="Thomas-White K."/>
            <person name="Wolfe A.J."/>
        </authorList>
    </citation>
    <scope>NUCLEOTIDE SEQUENCE [LARGE SCALE GENOMIC DNA]</scope>
    <source>
        <strain evidence="10 13">UMB0004</strain>
    </source>
</reference>
<dbReference type="EMBL" id="MTJY01000010">
    <property type="protein sequence ID" value="ONN75837.1"/>
    <property type="molecule type" value="Genomic_DNA"/>
</dbReference>
<dbReference type="Proteomes" id="UP000542889">
    <property type="component" value="Unassembled WGS sequence"/>
</dbReference>
<evidence type="ECO:0000313" key="15">
    <source>
        <dbReference type="Proteomes" id="UP000542889"/>
    </source>
</evidence>
<evidence type="ECO:0000313" key="16">
    <source>
        <dbReference type="Proteomes" id="UP000552935"/>
    </source>
</evidence>
<keyword evidence="4 5" id="KW-0472">Membrane</keyword>
<sequence>MIQNLKRSNLLSIGLAAKGTSVICCILVSCYFLFSILTNTFMVPASNFVGNIPSVLRGEFSYIITGPLYHFEWNHLMWNLLPTVVLGPFIEWKIGSVALVIGFFTSGWIGALIFCFGFGGYIQSALGISIYICLFYGASISVYALFPMSVFAFLIKKPDFSLITKAILTVAFFTLILGILPKQNATDAQKFVQIAHLSGFLAGIICVIMIFALRNWKKVFCSFFKQID</sequence>
<dbReference type="Proteomes" id="UP000189067">
    <property type="component" value="Unassembled WGS sequence"/>
</dbReference>
<dbReference type="AlphaFoldDB" id="A0A0J6WVK9"/>
<feature type="transmembrane region" description="Helical" evidence="5">
    <location>
        <begin position="162"/>
        <end position="180"/>
    </location>
</feature>
<dbReference type="RefSeq" id="WP_005691422.1">
    <property type="nucleotide sequence ID" value="NZ_CABFNI010000008.1"/>
</dbReference>
<dbReference type="Gene3D" id="1.20.1540.10">
    <property type="entry name" value="Rhomboid-like"/>
    <property type="match status" value="1"/>
</dbReference>
<dbReference type="Proteomes" id="UP000552935">
    <property type="component" value="Unassembled WGS sequence"/>
</dbReference>
<evidence type="ECO:0000256" key="2">
    <source>
        <dbReference type="ARBA" id="ARBA00022692"/>
    </source>
</evidence>
<evidence type="ECO:0000313" key="9">
    <source>
        <dbReference type="EMBL" id="ONN75837.1"/>
    </source>
</evidence>
<feature type="transmembrane region" description="Helical" evidence="5">
    <location>
        <begin position="97"/>
        <end position="122"/>
    </location>
</feature>
<dbReference type="EMBL" id="SSHM01000001">
    <property type="protein sequence ID" value="THC81261.1"/>
    <property type="molecule type" value="Genomic_DNA"/>
</dbReference>
<dbReference type="GO" id="GO:0016020">
    <property type="term" value="C:membrane"/>
    <property type="evidence" value="ECO:0007669"/>
    <property type="project" value="UniProtKB-SubCell"/>
</dbReference>
<reference evidence="7 15" key="4">
    <citation type="submission" date="2020-06" db="EMBL/GenBank/DDBJ databases">
        <title>Lactobacillus rhamnosus QC,genome.</title>
        <authorList>
            <person name="Yi H."/>
            <person name="Jin M."/>
        </authorList>
    </citation>
    <scope>NUCLEOTIDE SEQUENCE [LARGE SCALE GENOMIC DNA]</scope>
    <source>
        <strain evidence="7 15">QC</strain>
    </source>
</reference>
<keyword evidence="8" id="KW-0645">Protease</keyword>
<evidence type="ECO:0000313" key="13">
    <source>
        <dbReference type="Proteomes" id="UP000234212"/>
    </source>
</evidence>
<evidence type="ECO:0000313" key="14">
    <source>
        <dbReference type="Proteomes" id="UP000307517"/>
    </source>
</evidence>
<reference evidence="11 14" key="3">
    <citation type="submission" date="2019-04" db="EMBL/GenBank/DDBJ databases">
        <title>Genome Announcement to Ensure Probiotic Safety of Lactobacillus rhamnosus UBLR-58.</title>
        <authorList>
            <person name="Sulthana A."/>
            <person name="Lakshmi S.G."/>
            <person name="Madempudi R.S."/>
        </authorList>
    </citation>
    <scope>NUCLEOTIDE SEQUENCE [LARGE SCALE GENOMIC DNA]</scope>
    <source>
        <strain evidence="11 14">UBLR-58</strain>
    </source>
</reference>
<name>A0A0J6WVK9_LACRH</name>
<dbReference type="EMBL" id="PKJX01000006">
    <property type="protein sequence ID" value="PLA55929.1"/>
    <property type="molecule type" value="Genomic_DNA"/>
</dbReference>
<accession>A0A0J6WVK9</accession>
<dbReference type="PANTHER" id="PTHR43066:SF5">
    <property type="entry name" value="RHOMBOID-LIKE PROTEIN 11, CHLOROPLASTIC-RELATED"/>
    <property type="match status" value="1"/>
</dbReference>
<evidence type="ECO:0000313" key="12">
    <source>
        <dbReference type="Proteomes" id="UP000189067"/>
    </source>
</evidence>
<feature type="transmembrane region" description="Helical" evidence="5">
    <location>
        <begin position="12"/>
        <end position="34"/>
    </location>
</feature>
<proteinExistence type="predicted"/>
<dbReference type="InterPro" id="IPR022764">
    <property type="entry name" value="Peptidase_S54_rhomboid_dom"/>
</dbReference>
<evidence type="ECO:0000256" key="1">
    <source>
        <dbReference type="ARBA" id="ARBA00004141"/>
    </source>
</evidence>
<dbReference type="GO" id="GO:0006508">
    <property type="term" value="P:proteolysis"/>
    <property type="evidence" value="ECO:0007669"/>
    <property type="project" value="UniProtKB-KW"/>
</dbReference>
<reference evidence="8 16" key="5">
    <citation type="submission" date="2020-07" db="EMBL/GenBank/DDBJ databases">
        <title>Organ Donor 1.</title>
        <authorList>
            <person name="Marsh A.J."/>
            <person name="Azcarate-Peril M.A."/>
        </authorList>
    </citation>
    <scope>NUCLEOTIDE SEQUENCE [LARGE SCALE GENOMIC DNA]</scope>
    <source>
        <strain evidence="8 16">AMC0712</strain>
    </source>
</reference>
<evidence type="ECO:0000313" key="11">
    <source>
        <dbReference type="EMBL" id="THC81261.1"/>
    </source>
</evidence>
<gene>
    <name evidence="9" type="ORF">BWR10_01810</name>
    <name evidence="10" type="ORF">CYJ91_11425</name>
    <name evidence="11" type="ORF">E6L36_13340</name>
    <name evidence="8" type="ORF">H0N82_05470</name>
    <name evidence="7" type="ORF">HWN39_13195</name>
</gene>
<keyword evidence="3 5" id="KW-1133">Transmembrane helix</keyword>
<reference evidence="9 12" key="1">
    <citation type="submission" date="2017-01" db="EMBL/GenBank/DDBJ databases">
        <title>In silico prediction, in vitro antibacterial spectrum and physicochemical properties of a putative bacteriocin produced by Lactobacillus rhamnosus strain L156.4.</title>
        <authorList>
            <person name="Silveira A.M."/>
            <person name="Monteiro A.S."/>
            <person name="Santos V.L."/>
            <person name="Nicoli J.R."/>
            <person name="Azevedo V."/>
            <person name="Soares S.C."/>
            <person name="Castro-Oliveira L."/>
            <person name="Dias-Souza M.V."/>
            <person name="Nardi R.M."/>
        </authorList>
    </citation>
    <scope>NUCLEOTIDE SEQUENCE [LARGE SCALE GENOMIC DNA]</scope>
    <source>
        <strain evidence="9 12">L156.4</strain>
    </source>
</reference>
<dbReference type="Proteomes" id="UP000234212">
    <property type="component" value="Unassembled WGS sequence"/>
</dbReference>
<comment type="caution">
    <text evidence="8">The sequence shown here is derived from an EMBL/GenBank/DDBJ whole genome shotgun (WGS) entry which is preliminary data.</text>
</comment>
<dbReference type="GO" id="GO:0004252">
    <property type="term" value="F:serine-type endopeptidase activity"/>
    <property type="evidence" value="ECO:0007669"/>
    <property type="project" value="InterPro"/>
</dbReference>
<organism evidence="8 16">
    <name type="scientific">Lacticaseibacillus rhamnosus</name>
    <name type="common">Lactobacillus rhamnosus</name>
    <dbReference type="NCBI Taxonomy" id="47715"/>
    <lineage>
        <taxon>Bacteria</taxon>
        <taxon>Bacillati</taxon>
        <taxon>Bacillota</taxon>
        <taxon>Bacilli</taxon>
        <taxon>Lactobacillales</taxon>
        <taxon>Lactobacillaceae</taxon>
        <taxon>Lacticaseibacillus</taxon>
    </lineage>
</organism>
<dbReference type="Pfam" id="PF01694">
    <property type="entry name" value="Rhomboid"/>
    <property type="match status" value="1"/>
</dbReference>
<evidence type="ECO:0000256" key="5">
    <source>
        <dbReference type="SAM" id="Phobius"/>
    </source>
</evidence>
<dbReference type="SUPFAM" id="SSF144091">
    <property type="entry name" value="Rhomboid-like"/>
    <property type="match status" value="1"/>
</dbReference>
<evidence type="ECO:0000313" key="7">
    <source>
        <dbReference type="EMBL" id="NVO89426.1"/>
    </source>
</evidence>
<protein>
    <submittedName>
        <fullName evidence="8">Rhomboid family intramembrane serine protease</fullName>
    </submittedName>
</protein>
<evidence type="ECO:0000256" key="4">
    <source>
        <dbReference type="ARBA" id="ARBA00023136"/>
    </source>
</evidence>
<dbReference type="GeneID" id="69830926"/>
<feature type="transmembrane region" description="Helical" evidence="5">
    <location>
        <begin position="128"/>
        <end position="155"/>
    </location>
</feature>
<keyword evidence="2 5" id="KW-0812">Transmembrane</keyword>
<evidence type="ECO:0000256" key="3">
    <source>
        <dbReference type="ARBA" id="ARBA00022989"/>
    </source>
</evidence>
<dbReference type="EMBL" id="JACCKI010000003">
    <property type="protein sequence ID" value="NZA04567.1"/>
    <property type="molecule type" value="Genomic_DNA"/>
</dbReference>
<keyword evidence="8" id="KW-0378">Hydrolase</keyword>
<dbReference type="PANTHER" id="PTHR43066">
    <property type="entry name" value="RHOMBOID-RELATED PROTEIN"/>
    <property type="match status" value="1"/>
</dbReference>
<dbReference type="PROSITE" id="PS51257">
    <property type="entry name" value="PROKAR_LIPOPROTEIN"/>
    <property type="match status" value="1"/>
</dbReference>
<evidence type="ECO:0000313" key="10">
    <source>
        <dbReference type="EMBL" id="PLA55929.1"/>
    </source>
</evidence>
<comment type="subcellular location">
    <subcellularLocation>
        <location evidence="1">Membrane</location>
        <topology evidence="1">Multi-pass membrane protein</topology>
    </subcellularLocation>
</comment>
<dbReference type="EMBL" id="JABXWP010000027">
    <property type="protein sequence ID" value="NVO89426.1"/>
    <property type="molecule type" value="Genomic_DNA"/>
</dbReference>